<evidence type="ECO:0000313" key="6">
    <source>
        <dbReference type="Proteomes" id="UP000238314"/>
    </source>
</evidence>
<feature type="transmembrane region" description="Helical" evidence="2">
    <location>
        <begin position="88"/>
        <end position="108"/>
    </location>
</feature>
<feature type="transmembrane region" description="Helical" evidence="2">
    <location>
        <begin position="120"/>
        <end position="144"/>
    </location>
</feature>
<gene>
    <name evidence="3" type="ORF">B0A70_05535</name>
    <name evidence="4" type="ORF">SAMN05421796_101238</name>
</gene>
<keyword evidence="2" id="KW-1133">Transmembrane helix</keyword>
<accession>A0A1N7K007</accession>
<dbReference type="STRING" id="551459.SAMN05421796_101238"/>
<feature type="transmembrane region" description="Helical" evidence="2">
    <location>
        <begin position="151"/>
        <end position="172"/>
    </location>
</feature>
<dbReference type="InterPro" id="IPR005240">
    <property type="entry name" value="DUF389"/>
</dbReference>
<sequence length="352" mass="40127">MINFQKLFALPKEEEEDFTFNEIEEGIYFRGHNLWLLVISMGIACIGLNVNSPAAVIGAMLISPLMGPIVGVAFGFSIGNRQLIKLGVVNWALMILVALCSSTLYFFITPFHSETAQLESFKTATIFDCFLALLGGFAWFLGIVRKEAIKVIAGVAVSTACIPPLCTAGFGIANGNWEYFWGGFYFYLINCFFIGVGTWILSIILGYQKYYLKKNKTRNHKMSLFISLISAIILIPSIWLTKKKWDKEKLKERSESYIKTIKDNHPELAIINHEIYEEKGEKFLKITLLNDSAAISKGRLDEHNNLVKDIHLIWQYSPRQKTTEFLEIENMQSQISELKREIERLKVKKNNN</sequence>
<keyword evidence="6" id="KW-1185">Reference proteome</keyword>
<feature type="transmembrane region" description="Helical" evidence="2">
    <location>
        <begin position="56"/>
        <end position="76"/>
    </location>
</feature>
<dbReference type="Pfam" id="PF04087">
    <property type="entry name" value="DUF389"/>
    <property type="match status" value="1"/>
</dbReference>
<dbReference type="OrthoDB" id="9790659at2"/>
<keyword evidence="2" id="KW-0472">Membrane</keyword>
<evidence type="ECO:0000313" key="4">
    <source>
        <dbReference type="EMBL" id="SIS54919.1"/>
    </source>
</evidence>
<dbReference type="PANTHER" id="PTHR20992">
    <property type="entry name" value="AT15442P-RELATED"/>
    <property type="match status" value="1"/>
</dbReference>
<feature type="transmembrane region" description="Helical" evidence="2">
    <location>
        <begin position="34"/>
        <end position="50"/>
    </location>
</feature>
<keyword evidence="2" id="KW-0812">Transmembrane</keyword>
<organism evidence="4 5">
    <name type="scientific">Chryseobacterium piscicola</name>
    <dbReference type="NCBI Taxonomy" id="551459"/>
    <lineage>
        <taxon>Bacteria</taxon>
        <taxon>Pseudomonadati</taxon>
        <taxon>Bacteroidota</taxon>
        <taxon>Flavobacteriia</taxon>
        <taxon>Flavobacteriales</taxon>
        <taxon>Weeksellaceae</taxon>
        <taxon>Chryseobacterium group</taxon>
        <taxon>Chryseobacterium</taxon>
    </lineage>
</organism>
<name>A0A1N7K007_9FLAO</name>
<dbReference type="EMBL" id="MUGO01000003">
    <property type="protein sequence ID" value="PQA96575.1"/>
    <property type="molecule type" value="Genomic_DNA"/>
</dbReference>
<dbReference type="Proteomes" id="UP000186246">
    <property type="component" value="Unassembled WGS sequence"/>
</dbReference>
<feature type="transmembrane region" description="Helical" evidence="2">
    <location>
        <begin position="184"/>
        <end position="210"/>
    </location>
</feature>
<keyword evidence="1" id="KW-0175">Coiled coil</keyword>
<evidence type="ECO:0000256" key="1">
    <source>
        <dbReference type="SAM" id="Coils"/>
    </source>
</evidence>
<protein>
    <submittedName>
        <fullName evidence="4">Uncharacterized hydrophobic domain-containing protein</fullName>
    </submittedName>
</protein>
<dbReference type="EMBL" id="FTOJ01000001">
    <property type="protein sequence ID" value="SIS54919.1"/>
    <property type="molecule type" value="Genomic_DNA"/>
</dbReference>
<dbReference type="PANTHER" id="PTHR20992:SF9">
    <property type="entry name" value="AT15442P-RELATED"/>
    <property type="match status" value="1"/>
</dbReference>
<reference evidence="3 6" key="1">
    <citation type="submission" date="2016-11" db="EMBL/GenBank/DDBJ databases">
        <title>Whole genomes of Flavobacteriaceae.</title>
        <authorList>
            <person name="Stine C."/>
            <person name="Li C."/>
            <person name="Tadesse D."/>
        </authorList>
    </citation>
    <scope>NUCLEOTIDE SEQUENCE [LARGE SCALE GENOMIC DNA]</scope>
    <source>
        <strain evidence="3 6">DSM 21068</strain>
    </source>
</reference>
<dbReference type="RefSeq" id="WP_076449009.1">
    <property type="nucleotide sequence ID" value="NZ_FTOJ01000001.1"/>
</dbReference>
<reference evidence="5" key="2">
    <citation type="submission" date="2017-01" db="EMBL/GenBank/DDBJ databases">
        <authorList>
            <person name="Varghese N."/>
            <person name="Submissions S."/>
        </authorList>
    </citation>
    <scope>NUCLEOTIDE SEQUENCE [LARGE SCALE GENOMIC DNA]</scope>
    <source>
        <strain evidence="5">DSM 21068</strain>
    </source>
</reference>
<feature type="coiled-coil region" evidence="1">
    <location>
        <begin position="321"/>
        <end position="348"/>
    </location>
</feature>
<dbReference type="AlphaFoldDB" id="A0A1N7K007"/>
<evidence type="ECO:0000313" key="3">
    <source>
        <dbReference type="EMBL" id="PQA96575.1"/>
    </source>
</evidence>
<reference evidence="4" key="3">
    <citation type="submission" date="2017-01" db="EMBL/GenBank/DDBJ databases">
        <authorList>
            <person name="Mah S.A."/>
            <person name="Swanson W.J."/>
            <person name="Moy G.W."/>
            <person name="Vacquier V.D."/>
        </authorList>
    </citation>
    <scope>NUCLEOTIDE SEQUENCE [LARGE SCALE GENOMIC DNA]</scope>
    <source>
        <strain evidence="4">DSM 21068</strain>
    </source>
</reference>
<feature type="transmembrane region" description="Helical" evidence="2">
    <location>
        <begin position="222"/>
        <end position="240"/>
    </location>
</feature>
<evidence type="ECO:0000313" key="5">
    <source>
        <dbReference type="Proteomes" id="UP000186246"/>
    </source>
</evidence>
<proteinExistence type="predicted"/>
<evidence type="ECO:0000256" key="2">
    <source>
        <dbReference type="SAM" id="Phobius"/>
    </source>
</evidence>
<dbReference type="Proteomes" id="UP000238314">
    <property type="component" value="Unassembled WGS sequence"/>
</dbReference>